<accession>A0A164VZ85</accession>
<organism evidence="2 3">
    <name type="scientific">Sistotremastrum niveocremeum HHB9708</name>
    <dbReference type="NCBI Taxonomy" id="1314777"/>
    <lineage>
        <taxon>Eukaryota</taxon>
        <taxon>Fungi</taxon>
        <taxon>Dikarya</taxon>
        <taxon>Basidiomycota</taxon>
        <taxon>Agaricomycotina</taxon>
        <taxon>Agaricomycetes</taxon>
        <taxon>Sistotremastrales</taxon>
        <taxon>Sistotremastraceae</taxon>
        <taxon>Sertulicium</taxon>
        <taxon>Sertulicium niveocremeum</taxon>
    </lineage>
</organism>
<feature type="region of interest" description="Disordered" evidence="1">
    <location>
        <begin position="104"/>
        <end position="180"/>
    </location>
</feature>
<feature type="compositionally biased region" description="Polar residues" evidence="1">
    <location>
        <begin position="155"/>
        <end position="165"/>
    </location>
</feature>
<proteinExistence type="predicted"/>
<evidence type="ECO:0000313" key="2">
    <source>
        <dbReference type="EMBL" id="KZS94605.1"/>
    </source>
</evidence>
<reference evidence="2 3" key="1">
    <citation type="journal article" date="2016" name="Mol. Biol. Evol.">
        <title>Comparative Genomics of Early-Diverging Mushroom-Forming Fungi Provides Insights into the Origins of Lignocellulose Decay Capabilities.</title>
        <authorList>
            <person name="Nagy L.G."/>
            <person name="Riley R."/>
            <person name="Tritt A."/>
            <person name="Adam C."/>
            <person name="Daum C."/>
            <person name="Floudas D."/>
            <person name="Sun H."/>
            <person name="Yadav J.S."/>
            <person name="Pangilinan J."/>
            <person name="Larsson K.H."/>
            <person name="Matsuura K."/>
            <person name="Barry K."/>
            <person name="Labutti K."/>
            <person name="Kuo R."/>
            <person name="Ohm R.A."/>
            <person name="Bhattacharya S.S."/>
            <person name="Shirouzu T."/>
            <person name="Yoshinaga Y."/>
            <person name="Martin F.M."/>
            <person name="Grigoriev I.V."/>
            <person name="Hibbett D.S."/>
        </authorList>
    </citation>
    <scope>NUCLEOTIDE SEQUENCE [LARGE SCALE GENOMIC DNA]</scope>
    <source>
        <strain evidence="2 3">HHB9708</strain>
    </source>
</reference>
<keyword evidence="3" id="KW-1185">Reference proteome</keyword>
<protein>
    <submittedName>
        <fullName evidence="2">Uncharacterized protein</fullName>
    </submittedName>
</protein>
<dbReference type="EMBL" id="KV419404">
    <property type="protein sequence ID" value="KZS94605.1"/>
    <property type="molecule type" value="Genomic_DNA"/>
</dbReference>
<dbReference type="Proteomes" id="UP000076722">
    <property type="component" value="Unassembled WGS sequence"/>
</dbReference>
<feature type="compositionally biased region" description="Basic and acidic residues" evidence="1">
    <location>
        <begin position="171"/>
        <end position="180"/>
    </location>
</feature>
<evidence type="ECO:0000256" key="1">
    <source>
        <dbReference type="SAM" id="MobiDB-lite"/>
    </source>
</evidence>
<name>A0A164VZ85_9AGAM</name>
<gene>
    <name evidence="2" type="ORF">SISNIDRAFT_50352</name>
</gene>
<evidence type="ECO:0000313" key="3">
    <source>
        <dbReference type="Proteomes" id="UP000076722"/>
    </source>
</evidence>
<sequence>MPIEDALCFMQRQHLALHLIRGHFHSHPWLEPDSPEFSHDSFFANTELQTTTPVREVTPDPRVRSIGDVTVILSTPGASPDPSTTAPSYPPITVLASPITLITPPALPDAGSPTATSKVVRYKRRRSKSPTATEPASKESKRPRQPASEEGIQPKDQTLSSSQASARKRKLSDFEKTGEE</sequence>
<dbReference type="AlphaFoldDB" id="A0A164VZ85"/>